<accession>A0A1F7RJS7</accession>
<evidence type="ECO:0000256" key="2">
    <source>
        <dbReference type="ARBA" id="ARBA00022679"/>
    </source>
</evidence>
<organism evidence="6 7">
    <name type="scientific">Candidatus Schekmanbacteria bacterium RBG_13_48_7</name>
    <dbReference type="NCBI Taxonomy" id="1817878"/>
    <lineage>
        <taxon>Bacteria</taxon>
        <taxon>Candidatus Schekmaniibacteriota</taxon>
    </lineage>
</organism>
<dbReference type="GO" id="GO:0009244">
    <property type="term" value="P:lipopolysaccharide core region biosynthetic process"/>
    <property type="evidence" value="ECO:0007669"/>
    <property type="project" value="TreeGrafter"/>
</dbReference>
<evidence type="ECO:0000256" key="1">
    <source>
        <dbReference type="ARBA" id="ARBA00022676"/>
    </source>
</evidence>
<keyword evidence="1" id="KW-0328">Glycosyltransferase</keyword>
<sequence length="229" mass="25117">MTHAVKVQLPFNRHQVYYYLDLVSVLNAGNNNPHLEIYPGADNEKEASQIIESVKLDKKMTLIGIAPGASYGSSKRWPLESFINLTKKLVENTDFVIFIFGGKSENALGNQIVEMTKNRIYNFAGSISILTAAVLMKKCRLLLTNDSGAMHLGVAAGTKVIALFGPTNPAETGPLGEEHIVIQKNAACAPCLYRDCPENHECMAAITIDEVYKIIEQVINKKNVVPNGK</sequence>
<dbReference type="GO" id="GO:0005829">
    <property type="term" value="C:cytosol"/>
    <property type="evidence" value="ECO:0007669"/>
    <property type="project" value="TreeGrafter"/>
</dbReference>
<dbReference type="PANTHER" id="PTHR30160">
    <property type="entry name" value="TETRAACYLDISACCHARIDE 4'-KINASE-RELATED"/>
    <property type="match status" value="1"/>
</dbReference>
<dbReference type="EMBL" id="MGDD01000342">
    <property type="protein sequence ID" value="OGL41681.1"/>
    <property type="molecule type" value="Genomic_DNA"/>
</dbReference>
<dbReference type="Pfam" id="PF01075">
    <property type="entry name" value="Glyco_transf_9"/>
    <property type="match status" value="1"/>
</dbReference>
<dbReference type="PANTHER" id="PTHR30160:SF7">
    <property type="entry name" value="ADP-HEPTOSE--LPS HEPTOSYLTRANSFERASE 2"/>
    <property type="match status" value="1"/>
</dbReference>
<evidence type="ECO:0000256" key="5">
    <source>
        <dbReference type="ARBA" id="ARBA00047503"/>
    </source>
</evidence>
<comment type="caution">
    <text evidence="6">The sequence shown here is derived from an EMBL/GenBank/DDBJ whole genome shotgun (WGS) entry which is preliminary data.</text>
</comment>
<dbReference type="Gene3D" id="3.40.50.2000">
    <property type="entry name" value="Glycogen Phosphorylase B"/>
    <property type="match status" value="1"/>
</dbReference>
<evidence type="ECO:0000313" key="6">
    <source>
        <dbReference type="EMBL" id="OGL41681.1"/>
    </source>
</evidence>
<dbReference type="Proteomes" id="UP000179266">
    <property type="component" value="Unassembled WGS sequence"/>
</dbReference>
<keyword evidence="2 6" id="KW-0808">Transferase</keyword>
<dbReference type="CDD" id="cd03789">
    <property type="entry name" value="GT9_LPS_heptosyltransferase"/>
    <property type="match status" value="1"/>
</dbReference>
<evidence type="ECO:0000313" key="7">
    <source>
        <dbReference type="Proteomes" id="UP000179266"/>
    </source>
</evidence>
<dbReference type="InterPro" id="IPR002201">
    <property type="entry name" value="Glyco_trans_9"/>
</dbReference>
<dbReference type="AlphaFoldDB" id="A0A1F7RJS7"/>
<reference evidence="6 7" key="1">
    <citation type="journal article" date="2016" name="Nat. Commun.">
        <title>Thousands of microbial genomes shed light on interconnected biogeochemical processes in an aquifer system.</title>
        <authorList>
            <person name="Anantharaman K."/>
            <person name="Brown C.T."/>
            <person name="Hug L.A."/>
            <person name="Sharon I."/>
            <person name="Castelle C.J."/>
            <person name="Probst A.J."/>
            <person name="Thomas B.C."/>
            <person name="Singh A."/>
            <person name="Wilkins M.J."/>
            <person name="Karaoz U."/>
            <person name="Brodie E.L."/>
            <person name="Williams K.H."/>
            <person name="Hubbard S.S."/>
            <person name="Banfield J.F."/>
        </authorList>
    </citation>
    <scope>NUCLEOTIDE SEQUENCE [LARGE SCALE GENOMIC DNA]</scope>
</reference>
<protein>
    <recommendedName>
        <fullName evidence="4">lipopolysaccharide heptosyltransferase II</fullName>
        <ecNumber evidence="4">2.4.99.24</ecNumber>
    </recommendedName>
</protein>
<evidence type="ECO:0000256" key="3">
    <source>
        <dbReference type="ARBA" id="ARBA00043995"/>
    </source>
</evidence>
<dbReference type="GO" id="GO:0008713">
    <property type="term" value="F:ADP-heptose-lipopolysaccharide heptosyltransferase activity"/>
    <property type="evidence" value="ECO:0007669"/>
    <property type="project" value="UniProtKB-EC"/>
</dbReference>
<dbReference type="InterPro" id="IPR051199">
    <property type="entry name" value="LPS_LOS_Heptosyltrfase"/>
</dbReference>
<dbReference type="EC" id="2.4.99.24" evidence="4"/>
<proteinExistence type="inferred from homology"/>
<dbReference type="SUPFAM" id="SSF53756">
    <property type="entry name" value="UDP-Glycosyltransferase/glycogen phosphorylase"/>
    <property type="match status" value="1"/>
</dbReference>
<dbReference type="NCBIfam" id="TIGR02195">
    <property type="entry name" value="heptsyl_trn_II"/>
    <property type="match status" value="1"/>
</dbReference>
<evidence type="ECO:0000256" key="4">
    <source>
        <dbReference type="ARBA" id="ARBA00044042"/>
    </source>
</evidence>
<comment type="similarity">
    <text evidence="3">Belongs to the glycosyltransferase 9 family.</text>
</comment>
<name>A0A1F7RJS7_9BACT</name>
<comment type="catalytic activity">
    <reaction evidence="5">
        <text>an L-alpha-D-Hep-(1-&gt;5)-[alpha-Kdo-(2-&gt;4)]-alpha-Kdo-(2-&gt;6)-lipid A + ADP-L-glycero-beta-D-manno-heptose = an L-alpha-D-Hep-(1-&gt;3)-L-alpha-D-Hep-(1-&gt;5)-[alpha-Kdo-(2-&gt;4)]-alpha-Kdo-(2-&gt;6)-lipid A + ADP + H(+)</text>
        <dbReference type="Rhea" id="RHEA:74071"/>
        <dbReference type="ChEBI" id="CHEBI:15378"/>
        <dbReference type="ChEBI" id="CHEBI:61506"/>
        <dbReference type="ChEBI" id="CHEBI:193068"/>
        <dbReference type="ChEBI" id="CHEBI:193069"/>
        <dbReference type="ChEBI" id="CHEBI:456216"/>
        <dbReference type="EC" id="2.4.99.24"/>
    </reaction>
</comment>
<gene>
    <name evidence="6" type="ORF">A2161_13015</name>
</gene>
<dbReference type="InterPro" id="IPR011910">
    <property type="entry name" value="RfaF"/>
</dbReference>
<dbReference type="FunFam" id="3.40.50.2000:FF:000023">
    <property type="entry name" value="ADP-heptose--LPS heptosyltransferase II"/>
    <property type="match status" value="1"/>
</dbReference>